<dbReference type="PANTHER" id="PTHR12110">
    <property type="entry name" value="HYDROXYPYRUVATE ISOMERASE"/>
    <property type="match status" value="1"/>
</dbReference>
<protein>
    <submittedName>
        <fullName evidence="2">Sugar phosphate isomerase/epimerase</fullName>
    </submittedName>
</protein>
<accession>A0A7V8VE70</accession>
<dbReference type="SUPFAM" id="SSF51658">
    <property type="entry name" value="Xylose isomerase-like"/>
    <property type="match status" value="1"/>
</dbReference>
<dbReference type="InterPro" id="IPR013022">
    <property type="entry name" value="Xyl_isomerase-like_TIM-brl"/>
</dbReference>
<dbReference type="RefSeq" id="WP_194537857.1">
    <property type="nucleotide sequence ID" value="NZ_JACEFB010000006.1"/>
</dbReference>
<evidence type="ECO:0000313" key="2">
    <source>
        <dbReference type="EMBL" id="MBA2226409.1"/>
    </source>
</evidence>
<dbReference type="Pfam" id="PF01261">
    <property type="entry name" value="AP_endonuc_2"/>
    <property type="match status" value="1"/>
</dbReference>
<dbReference type="Gene3D" id="3.20.20.150">
    <property type="entry name" value="Divalent-metal-dependent TIM barrel enzymes"/>
    <property type="match status" value="1"/>
</dbReference>
<dbReference type="InterPro" id="IPR036237">
    <property type="entry name" value="Xyl_isomerase-like_sf"/>
</dbReference>
<dbReference type="AlphaFoldDB" id="A0A7V8VE70"/>
<evidence type="ECO:0000259" key="1">
    <source>
        <dbReference type="Pfam" id="PF01261"/>
    </source>
</evidence>
<evidence type="ECO:0000313" key="3">
    <source>
        <dbReference type="Proteomes" id="UP000542342"/>
    </source>
</evidence>
<feature type="domain" description="Xylose isomerase-like TIM barrel" evidence="1">
    <location>
        <begin position="19"/>
        <end position="301"/>
    </location>
</feature>
<dbReference type="GO" id="GO:0016853">
    <property type="term" value="F:isomerase activity"/>
    <property type="evidence" value="ECO:0007669"/>
    <property type="project" value="UniProtKB-KW"/>
</dbReference>
<name>A0A7V8VE70_9BACT</name>
<proteinExistence type="predicted"/>
<dbReference type="InterPro" id="IPR050312">
    <property type="entry name" value="IolE/XylAMocC-like"/>
</dbReference>
<comment type="caution">
    <text evidence="2">The sequence shown here is derived from an EMBL/GenBank/DDBJ whole genome shotgun (WGS) entry which is preliminary data.</text>
</comment>
<keyword evidence="2" id="KW-0413">Isomerase</keyword>
<dbReference type="EMBL" id="JACEFB010000006">
    <property type="protein sequence ID" value="MBA2226409.1"/>
    <property type="molecule type" value="Genomic_DNA"/>
</dbReference>
<organism evidence="2 3">
    <name type="scientific">Thermogemmata fonticola</name>
    <dbReference type="NCBI Taxonomy" id="2755323"/>
    <lineage>
        <taxon>Bacteria</taxon>
        <taxon>Pseudomonadati</taxon>
        <taxon>Planctomycetota</taxon>
        <taxon>Planctomycetia</taxon>
        <taxon>Gemmatales</taxon>
        <taxon>Gemmataceae</taxon>
        <taxon>Thermogemmata</taxon>
    </lineage>
</organism>
<dbReference type="PANTHER" id="PTHR12110:SF21">
    <property type="entry name" value="XYLOSE ISOMERASE-LIKE TIM BARREL DOMAIN-CONTAINING PROTEIN"/>
    <property type="match status" value="1"/>
</dbReference>
<keyword evidence="3" id="KW-1185">Reference proteome</keyword>
<sequence length="305" mass="34551">MQLGFVSAILPDLSLEEVLAFAAEEGFDCVELMCWPVGKAERRYAGVTHLDVTQFREDLASHVRDLVRIHGVQISGLGYYPNPLDPDVEQRRRVVDHLRKVIQAAPQVGVRVVNTFIGRDPHKTVSENLRLVQEVWPPIVAEAQKAGVRIGIEHCPMLFSDDQWPGGWNVASTPAIWRQLFAFFDSLAPGVVGLNFDPSHLVWQGIDTVRAIREFGPRIVHVHAKDERIDRDQLYEVGIYGYKWHVPKLPGLGSVEWGPFFAALTDVGYRGPVCIEVEDRAYETSLEDRKRALRQSRRFLLSFFG</sequence>
<gene>
    <name evidence="2" type="ORF">H0921_09585</name>
</gene>
<reference evidence="2 3" key="1">
    <citation type="submission" date="2020-07" db="EMBL/GenBank/DDBJ databases">
        <title>Thermogemmata thermophila gen. nov., sp. nov., a novel moderate thermophilic planctomycete from a Kamchatka hot spring.</title>
        <authorList>
            <person name="Elcheninov A.G."/>
            <person name="Podosokorskaya O.A."/>
            <person name="Kovaleva O.L."/>
            <person name="Novikov A."/>
            <person name="Bonch-Osmolovskaya E.A."/>
            <person name="Toshchakov S.V."/>
            <person name="Kublanov I.V."/>
        </authorList>
    </citation>
    <scope>NUCLEOTIDE SEQUENCE [LARGE SCALE GENOMIC DNA]</scope>
    <source>
        <strain evidence="2 3">2918</strain>
    </source>
</reference>
<dbReference type="Proteomes" id="UP000542342">
    <property type="component" value="Unassembled WGS sequence"/>
</dbReference>